<dbReference type="EMBL" id="JAINUG010000002">
    <property type="protein sequence ID" value="KAJ8418459.1"/>
    <property type="molecule type" value="Genomic_DNA"/>
</dbReference>
<dbReference type="Proteomes" id="UP001221898">
    <property type="component" value="Unassembled WGS sequence"/>
</dbReference>
<organism evidence="2 3">
    <name type="scientific">Aldrovandia affinis</name>
    <dbReference type="NCBI Taxonomy" id="143900"/>
    <lineage>
        <taxon>Eukaryota</taxon>
        <taxon>Metazoa</taxon>
        <taxon>Chordata</taxon>
        <taxon>Craniata</taxon>
        <taxon>Vertebrata</taxon>
        <taxon>Euteleostomi</taxon>
        <taxon>Actinopterygii</taxon>
        <taxon>Neopterygii</taxon>
        <taxon>Teleostei</taxon>
        <taxon>Notacanthiformes</taxon>
        <taxon>Halosauridae</taxon>
        <taxon>Aldrovandia</taxon>
    </lineage>
</organism>
<evidence type="ECO:0000256" key="1">
    <source>
        <dbReference type="SAM" id="MobiDB-lite"/>
    </source>
</evidence>
<proteinExistence type="predicted"/>
<protein>
    <submittedName>
        <fullName evidence="2">Uncharacterized protein</fullName>
    </submittedName>
</protein>
<feature type="region of interest" description="Disordered" evidence="1">
    <location>
        <begin position="77"/>
        <end position="110"/>
    </location>
</feature>
<sequence>MAAEPRQLSRGDSQKSQVKRTLEGKRFQSKLGLQGKPLNGELSQPVRSIKAPQREVTHGLTLREIVRRVSLEEDCGLMAEPRGRSPGTRSGTPPALLSERNPLPAVRGGADGARSHCGFVPLFDAWKGCTLLSLTRR</sequence>
<gene>
    <name evidence="2" type="ORF">AAFF_G00141680</name>
</gene>
<keyword evidence="3" id="KW-1185">Reference proteome</keyword>
<accession>A0AAD7TCI0</accession>
<evidence type="ECO:0000313" key="2">
    <source>
        <dbReference type="EMBL" id="KAJ8418459.1"/>
    </source>
</evidence>
<evidence type="ECO:0000313" key="3">
    <source>
        <dbReference type="Proteomes" id="UP001221898"/>
    </source>
</evidence>
<feature type="region of interest" description="Disordered" evidence="1">
    <location>
        <begin position="1"/>
        <end position="54"/>
    </location>
</feature>
<comment type="caution">
    <text evidence="2">The sequence shown here is derived from an EMBL/GenBank/DDBJ whole genome shotgun (WGS) entry which is preliminary data.</text>
</comment>
<name>A0AAD7TCI0_9TELE</name>
<dbReference type="AlphaFoldDB" id="A0AAD7TCI0"/>
<reference evidence="2" key="1">
    <citation type="journal article" date="2023" name="Science">
        <title>Genome structures resolve the early diversification of teleost fishes.</title>
        <authorList>
            <person name="Parey E."/>
            <person name="Louis A."/>
            <person name="Montfort J."/>
            <person name="Bouchez O."/>
            <person name="Roques C."/>
            <person name="Iampietro C."/>
            <person name="Lluch J."/>
            <person name="Castinel A."/>
            <person name="Donnadieu C."/>
            <person name="Desvignes T."/>
            <person name="Floi Bucao C."/>
            <person name="Jouanno E."/>
            <person name="Wen M."/>
            <person name="Mejri S."/>
            <person name="Dirks R."/>
            <person name="Jansen H."/>
            <person name="Henkel C."/>
            <person name="Chen W.J."/>
            <person name="Zahm M."/>
            <person name="Cabau C."/>
            <person name="Klopp C."/>
            <person name="Thompson A.W."/>
            <person name="Robinson-Rechavi M."/>
            <person name="Braasch I."/>
            <person name="Lecointre G."/>
            <person name="Bobe J."/>
            <person name="Postlethwait J.H."/>
            <person name="Berthelot C."/>
            <person name="Roest Crollius H."/>
            <person name="Guiguen Y."/>
        </authorList>
    </citation>
    <scope>NUCLEOTIDE SEQUENCE</scope>
    <source>
        <strain evidence="2">NC1722</strain>
    </source>
</reference>